<sequence length="395" mass="44713">MASVRKRKWTHNGVTNEAWVVQYTKPNGKTGIKTFRKKKDADAFRDNEAVQIESGERVADRDSVTMKFAAESWLEECEKRNRSGALSGYTLGSYKYQVASNIVGHIGGMRLSMIERHHLQDLVNELGGRLKRRSIENTIAIINHIFRFATRRKWLAKSPIVDDPLLLPGKAPGRIPIPGKEDIRRILEVLARGRQNGMQWHSHSIRVCSIMLALFAGMRRGEICGLKWSNVDFENEIIRVRHSYSRFGLKEPKTDAGHRDIPMAPPLKAALLQARASRTSQDESFVILSRVNTPIEPETLYTRYWRPVMKEAGLCDESGTPRYHFHALRHAAVSLLIEQGLPAIHISRFVGHSKVSTTLDIYGHIFPEDQASRLAVARLEAQLGATTERQEILSP</sequence>
<keyword evidence="4" id="KW-0233">DNA recombination</keyword>
<evidence type="ECO:0000259" key="6">
    <source>
        <dbReference type="PROSITE" id="PS51898"/>
    </source>
</evidence>
<proteinExistence type="inferred from homology"/>
<evidence type="ECO:0000256" key="5">
    <source>
        <dbReference type="PROSITE-ProRule" id="PRU01248"/>
    </source>
</evidence>
<dbReference type="Gene3D" id="1.10.443.10">
    <property type="entry name" value="Intergrase catalytic core"/>
    <property type="match status" value="1"/>
</dbReference>
<dbReference type="PROSITE" id="PS51900">
    <property type="entry name" value="CB"/>
    <property type="match status" value="1"/>
</dbReference>
<dbReference type="InterPro" id="IPR013762">
    <property type="entry name" value="Integrase-like_cat_sf"/>
</dbReference>
<evidence type="ECO:0000313" key="9">
    <source>
        <dbReference type="Proteomes" id="UP001628281"/>
    </source>
</evidence>
<dbReference type="Gene3D" id="1.10.150.130">
    <property type="match status" value="1"/>
</dbReference>
<dbReference type="SUPFAM" id="SSF56349">
    <property type="entry name" value="DNA breaking-rejoining enzymes"/>
    <property type="match status" value="1"/>
</dbReference>
<comment type="caution">
    <text evidence="8">The sequence shown here is derived from an EMBL/GenBank/DDBJ whole genome shotgun (WGS) entry which is preliminary data.</text>
</comment>
<dbReference type="RefSeq" id="WP_407826123.1">
    <property type="nucleotide sequence ID" value="NZ_JBJLSN010000146.1"/>
</dbReference>
<reference evidence="8 9" key="1">
    <citation type="submission" date="2024-11" db="EMBL/GenBank/DDBJ databases">
        <title>Draft genome sequences of two bacteria associated to sugarcane roots in Colombia.</title>
        <authorList>
            <person name="Pardo-Diaz S."/>
            <person name="Masmela-Mendoza J."/>
            <person name="Delgadillo-Duran P."/>
            <person name="Bautista E.J."/>
            <person name="Rojas-Tapias D.F."/>
        </authorList>
    </citation>
    <scope>NUCLEOTIDE SEQUENCE [LARGE SCALE GENOMIC DNA]</scope>
    <source>
        <strain evidence="8 9">Ap18</strain>
    </source>
</reference>
<organism evidence="8 9">
    <name type="scientific">Azospirillum argentinense</name>
    <dbReference type="NCBI Taxonomy" id="2970906"/>
    <lineage>
        <taxon>Bacteria</taxon>
        <taxon>Pseudomonadati</taxon>
        <taxon>Pseudomonadota</taxon>
        <taxon>Alphaproteobacteria</taxon>
        <taxon>Rhodospirillales</taxon>
        <taxon>Azospirillaceae</taxon>
        <taxon>Azospirillum</taxon>
    </lineage>
</organism>
<keyword evidence="2" id="KW-0229">DNA integration</keyword>
<accession>A0ABW8VL18</accession>
<dbReference type="InterPro" id="IPR044068">
    <property type="entry name" value="CB"/>
</dbReference>
<protein>
    <submittedName>
        <fullName evidence="8">Tyrosine-type recombinase/integrase</fullName>
    </submittedName>
</protein>
<evidence type="ECO:0000259" key="7">
    <source>
        <dbReference type="PROSITE" id="PS51900"/>
    </source>
</evidence>
<evidence type="ECO:0000256" key="4">
    <source>
        <dbReference type="ARBA" id="ARBA00023172"/>
    </source>
</evidence>
<evidence type="ECO:0000256" key="3">
    <source>
        <dbReference type="ARBA" id="ARBA00023125"/>
    </source>
</evidence>
<dbReference type="PROSITE" id="PS51898">
    <property type="entry name" value="TYR_RECOMBINASE"/>
    <property type="match status" value="1"/>
</dbReference>
<dbReference type="EMBL" id="JBJLSN010000146">
    <property type="protein sequence ID" value="MFL7906116.1"/>
    <property type="molecule type" value="Genomic_DNA"/>
</dbReference>
<evidence type="ECO:0000313" key="8">
    <source>
        <dbReference type="EMBL" id="MFL7906116.1"/>
    </source>
</evidence>
<dbReference type="PANTHER" id="PTHR30629:SF2">
    <property type="entry name" value="PROPHAGE INTEGRASE INTS-RELATED"/>
    <property type="match status" value="1"/>
</dbReference>
<dbReference type="InterPro" id="IPR050808">
    <property type="entry name" value="Phage_Integrase"/>
</dbReference>
<dbReference type="InterPro" id="IPR011010">
    <property type="entry name" value="DNA_brk_join_enz"/>
</dbReference>
<dbReference type="CDD" id="cd01189">
    <property type="entry name" value="INT_ICEBs1_C_like"/>
    <property type="match status" value="1"/>
</dbReference>
<dbReference type="InterPro" id="IPR002104">
    <property type="entry name" value="Integrase_catalytic"/>
</dbReference>
<gene>
    <name evidence="8" type="ORF">ACJ41P_33740</name>
</gene>
<dbReference type="InterPro" id="IPR010998">
    <property type="entry name" value="Integrase_recombinase_N"/>
</dbReference>
<name>A0ABW8VL18_9PROT</name>
<evidence type="ECO:0000256" key="2">
    <source>
        <dbReference type="ARBA" id="ARBA00022908"/>
    </source>
</evidence>
<comment type="similarity">
    <text evidence="1">Belongs to the 'phage' integrase family.</text>
</comment>
<keyword evidence="3 5" id="KW-0238">DNA-binding</keyword>
<evidence type="ECO:0000256" key="1">
    <source>
        <dbReference type="ARBA" id="ARBA00008857"/>
    </source>
</evidence>
<dbReference type="PANTHER" id="PTHR30629">
    <property type="entry name" value="PROPHAGE INTEGRASE"/>
    <property type="match status" value="1"/>
</dbReference>
<feature type="domain" description="Tyr recombinase" evidence="6">
    <location>
        <begin position="173"/>
        <end position="375"/>
    </location>
</feature>
<keyword evidence="9" id="KW-1185">Reference proteome</keyword>
<dbReference type="Pfam" id="PF00589">
    <property type="entry name" value="Phage_integrase"/>
    <property type="match status" value="1"/>
</dbReference>
<feature type="domain" description="Core-binding (CB)" evidence="7">
    <location>
        <begin position="64"/>
        <end position="150"/>
    </location>
</feature>
<dbReference type="Proteomes" id="UP001628281">
    <property type="component" value="Unassembled WGS sequence"/>
</dbReference>